<feature type="transmembrane region" description="Helical" evidence="2">
    <location>
        <begin position="104"/>
        <end position="126"/>
    </location>
</feature>
<protein>
    <recommendedName>
        <fullName evidence="3">EamA domain-containing protein</fullName>
    </recommendedName>
</protein>
<organism evidence="4 5">
    <name type="scientific">Hyella patelloides LEGE 07179</name>
    <dbReference type="NCBI Taxonomy" id="945734"/>
    <lineage>
        <taxon>Bacteria</taxon>
        <taxon>Bacillati</taxon>
        <taxon>Cyanobacteriota</taxon>
        <taxon>Cyanophyceae</taxon>
        <taxon>Pleurocapsales</taxon>
        <taxon>Hyellaceae</taxon>
        <taxon>Hyella</taxon>
    </lineage>
</organism>
<dbReference type="EMBL" id="CAACVJ010000112">
    <property type="protein sequence ID" value="VEP13453.1"/>
    <property type="molecule type" value="Genomic_DNA"/>
</dbReference>
<dbReference type="RefSeq" id="WP_144863099.1">
    <property type="nucleotide sequence ID" value="NZ_LR213767.1"/>
</dbReference>
<name>A0A563VPV7_9CYAN</name>
<evidence type="ECO:0000256" key="2">
    <source>
        <dbReference type="SAM" id="Phobius"/>
    </source>
</evidence>
<dbReference type="OrthoDB" id="581400at2"/>
<feature type="domain" description="EamA" evidence="3">
    <location>
        <begin position="165"/>
        <end position="298"/>
    </location>
</feature>
<sequence>MKTHVDAHKGDRFGLLMVMFAAILWGTVGVVVQTIYTQSATNPLSIGFFRLAISVPVLFLACVRTLGWKMFQIAKRDLALMVLTGVMTAFSQVCYFASISYIGVAAATLIAICTAPIWVALLASLLLRERFTLAILLALMCAVGGTILLVDVQTSQITVQAHTVFGVFLALSSALGYSSFTLCSRFLARRNHPLQSLTVGLLAGAIFLLAIALSSGLVIQYSFIGWISLLYLGTVTTALAYLLYFSGMRHTPATIASIATLLEPLTSTILAWWLLGEKLNSLSFVGGILLLIAIAILYRENRHGNHRNSPEELKDQQS</sequence>
<keyword evidence="5" id="KW-1185">Reference proteome</keyword>
<feature type="transmembrane region" description="Helical" evidence="2">
    <location>
        <begin position="164"/>
        <end position="187"/>
    </location>
</feature>
<evidence type="ECO:0000259" key="3">
    <source>
        <dbReference type="Pfam" id="PF00892"/>
    </source>
</evidence>
<gene>
    <name evidence="4" type="ORF">H1P_20060</name>
</gene>
<evidence type="ECO:0000313" key="5">
    <source>
        <dbReference type="Proteomes" id="UP000320055"/>
    </source>
</evidence>
<reference evidence="4 5" key="1">
    <citation type="submission" date="2019-01" db="EMBL/GenBank/DDBJ databases">
        <authorList>
            <person name="Brito A."/>
        </authorList>
    </citation>
    <scope>NUCLEOTIDE SEQUENCE [LARGE SCALE GENOMIC DNA]</scope>
    <source>
        <strain evidence="4">1</strain>
    </source>
</reference>
<keyword evidence="2" id="KW-0812">Transmembrane</keyword>
<evidence type="ECO:0000313" key="4">
    <source>
        <dbReference type="EMBL" id="VEP13453.1"/>
    </source>
</evidence>
<dbReference type="Pfam" id="PF00892">
    <property type="entry name" value="EamA"/>
    <property type="match status" value="2"/>
</dbReference>
<comment type="similarity">
    <text evidence="1">Belongs to the EamA transporter family.</text>
</comment>
<keyword evidence="2" id="KW-1133">Transmembrane helix</keyword>
<proteinExistence type="inferred from homology"/>
<dbReference type="InterPro" id="IPR000620">
    <property type="entry name" value="EamA_dom"/>
</dbReference>
<feature type="transmembrane region" description="Helical" evidence="2">
    <location>
        <begin position="199"/>
        <end position="217"/>
    </location>
</feature>
<dbReference type="SUPFAM" id="SSF103481">
    <property type="entry name" value="Multidrug resistance efflux transporter EmrE"/>
    <property type="match status" value="2"/>
</dbReference>
<dbReference type="Proteomes" id="UP000320055">
    <property type="component" value="Unassembled WGS sequence"/>
</dbReference>
<keyword evidence="2" id="KW-0472">Membrane</keyword>
<feature type="transmembrane region" description="Helical" evidence="2">
    <location>
        <begin position="48"/>
        <end position="66"/>
    </location>
</feature>
<dbReference type="PANTHER" id="PTHR22911:SF79">
    <property type="entry name" value="MOBA-LIKE NTP TRANSFERASE DOMAIN-CONTAINING PROTEIN"/>
    <property type="match status" value="1"/>
</dbReference>
<feature type="transmembrane region" description="Helical" evidence="2">
    <location>
        <begin position="78"/>
        <end position="98"/>
    </location>
</feature>
<feature type="transmembrane region" description="Helical" evidence="2">
    <location>
        <begin position="133"/>
        <end position="152"/>
    </location>
</feature>
<dbReference type="GO" id="GO:0016020">
    <property type="term" value="C:membrane"/>
    <property type="evidence" value="ECO:0007669"/>
    <property type="project" value="InterPro"/>
</dbReference>
<dbReference type="InterPro" id="IPR037185">
    <property type="entry name" value="EmrE-like"/>
</dbReference>
<feature type="transmembrane region" description="Helical" evidence="2">
    <location>
        <begin position="255"/>
        <end position="275"/>
    </location>
</feature>
<feature type="transmembrane region" description="Helical" evidence="2">
    <location>
        <begin position="223"/>
        <end position="243"/>
    </location>
</feature>
<evidence type="ECO:0000256" key="1">
    <source>
        <dbReference type="ARBA" id="ARBA00007362"/>
    </source>
</evidence>
<feature type="transmembrane region" description="Helical" evidence="2">
    <location>
        <begin position="281"/>
        <end position="298"/>
    </location>
</feature>
<dbReference type="AlphaFoldDB" id="A0A563VPV7"/>
<feature type="transmembrane region" description="Helical" evidence="2">
    <location>
        <begin position="12"/>
        <end position="36"/>
    </location>
</feature>
<accession>A0A563VPV7</accession>
<dbReference type="PANTHER" id="PTHR22911">
    <property type="entry name" value="ACYL-MALONYL CONDENSING ENZYME-RELATED"/>
    <property type="match status" value="1"/>
</dbReference>
<feature type="domain" description="EamA" evidence="3">
    <location>
        <begin position="13"/>
        <end position="150"/>
    </location>
</feature>